<sequence length="101" mass="11975">MNCIQFHLLLLSSTSIIQPFQDITTNNCNIFISFPEQQRMHHTIINLDTLVLTFSQFIQFSTHIWISNNICTPMNHNERNLYIPQFTTNIICYPQEFKYCS</sequence>
<feature type="signal peptide" evidence="1">
    <location>
        <begin position="1"/>
        <end position="19"/>
    </location>
</feature>
<gene>
    <name evidence="2" type="ORF">CDL12_07568</name>
</gene>
<evidence type="ECO:0000313" key="2">
    <source>
        <dbReference type="EMBL" id="PIN19744.1"/>
    </source>
</evidence>
<keyword evidence="3" id="KW-1185">Reference proteome</keyword>
<dbReference type="Proteomes" id="UP000231279">
    <property type="component" value="Unassembled WGS sequence"/>
</dbReference>
<evidence type="ECO:0000256" key="1">
    <source>
        <dbReference type="SAM" id="SignalP"/>
    </source>
</evidence>
<feature type="chain" id="PRO_5013634613" description="Non-specific serine/threonine protein kinase" evidence="1">
    <location>
        <begin position="20"/>
        <end position="101"/>
    </location>
</feature>
<protein>
    <recommendedName>
        <fullName evidence="4">Non-specific serine/threonine protein kinase</fullName>
    </recommendedName>
</protein>
<dbReference type="AlphaFoldDB" id="A0A2G9HQE8"/>
<proteinExistence type="predicted"/>
<reference evidence="3" key="1">
    <citation type="journal article" date="2018" name="Gigascience">
        <title>Genome assembly of the Pink Ipe (Handroanthus impetiginosus, Bignoniaceae), a highly valued, ecologically keystone Neotropical timber forest tree.</title>
        <authorList>
            <person name="Silva-Junior O.B."/>
            <person name="Grattapaglia D."/>
            <person name="Novaes E."/>
            <person name="Collevatti R.G."/>
        </authorList>
    </citation>
    <scope>NUCLEOTIDE SEQUENCE [LARGE SCALE GENOMIC DNA]</scope>
    <source>
        <strain evidence="3">cv. UFG-1</strain>
    </source>
</reference>
<comment type="caution">
    <text evidence="2">The sequence shown here is derived from an EMBL/GenBank/DDBJ whole genome shotgun (WGS) entry which is preliminary data.</text>
</comment>
<evidence type="ECO:0000313" key="3">
    <source>
        <dbReference type="Proteomes" id="UP000231279"/>
    </source>
</evidence>
<dbReference type="EMBL" id="NKXS01001226">
    <property type="protein sequence ID" value="PIN19744.1"/>
    <property type="molecule type" value="Genomic_DNA"/>
</dbReference>
<name>A0A2G9HQE8_9LAMI</name>
<accession>A0A2G9HQE8</accession>
<keyword evidence="1" id="KW-0732">Signal</keyword>
<organism evidence="2 3">
    <name type="scientific">Handroanthus impetiginosus</name>
    <dbReference type="NCBI Taxonomy" id="429701"/>
    <lineage>
        <taxon>Eukaryota</taxon>
        <taxon>Viridiplantae</taxon>
        <taxon>Streptophyta</taxon>
        <taxon>Embryophyta</taxon>
        <taxon>Tracheophyta</taxon>
        <taxon>Spermatophyta</taxon>
        <taxon>Magnoliopsida</taxon>
        <taxon>eudicotyledons</taxon>
        <taxon>Gunneridae</taxon>
        <taxon>Pentapetalae</taxon>
        <taxon>asterids</taxon>
        <taxon>lamiids</taxon>
        <taxon>Lamiales</taxon>
        <taxon>Bignoniaceae</taxon>
        <taxon>Crescentiina</taxon>
        <taxon>Tabebuia alliance</taxon>
        <taxon>Handroanthus</taxon>
    </lineage>
</organism>
<evidence type="ECO:0008006" key="4">
    <source>
        <dbReference type="Google" id="ProtNLM"/>
    </source>
</evidence>